<dbReference type="Pfam" id="PF18845">
    <property type="entry name" value="baeRF_family3"/>
    <property type="match status" value="1"/>
</dbReference>
<dbReference type="STRING" id="1464123.SAMN05444126_13514"/>
<proteinExistence type="predicted"/>
<dbReference type="InterPro" id="IPR041289">
    <property type="entry name" value="Bact_RF_family3"/>
</dbReference>
<organism evidence="1 2">
    <name type="scientific">Salisediminibacterium halotolerans</name>
    <dbReference type="NCBI Taxonomy" id="517425"/>
    <lineage>
        <taxon>Bacteria</taxon>
        <taxon>Bacillati</taxon>
        <taxon>Bacillota</taxon>
        <taxon>Bacilli</taxon>
        <taxon>Bacillales</taxon>
        <taxon>Bacillaceae</taxon>
        <taxon>Salisediminibacterium</taxon>
    </lineage>
</organism>
<reference evidence="2" key="1">
    <citation type="submission" date="2016-10" db="EMBL/GenBank/DDBJ databases">
        <authorList>
            <person name="de Groot N.N."/>
        </authorList>
    </citation>
    <scope>NUCLEOTIDE SEQUENCE [LARGE SCALE GENOMIC DNA]</scope>
    <source>
        <strain evidence="2">10nlg</strain>
    </source>
</reference>
<evidence type="ECO:0000313" key="1">
    <source>
        <dbReference type="EMBL" id="SES33161.1"/>
    </source>
</evidence>
<dbReference type="AlphaFoldDB" id="A0A1H9WH63"/>
<evidence type="ECO:0000313" key="2">
    <source>
        <dbReference type="Proteomes" id="UP000199318"/>
    </source>
</evidence>
<dbReference type="RefSeq" id="WP_093074805.1">
    <property type="nucleotide sequence ID" value="NZ_FOGV01000035.1"/>
</dbReference>
<comment type="caution">
    <text evidence="1">The sequence shown here is derived from an EMBL/GenBank/DDBJ whole genome shotgun (WGS) entry which is preliminary data.</text>
</comment>
<gene>
    <name evidence="1" type="ORF">SAMN05444126_13514</name>
</gene>
<name>A0A1H9WH63_9BACI</name>
<dbReference type="EMBL" id="FOGV01000035">
    <property type="protein sequence ID" value="SES33161.1"/>
    <property type="molecule type" value="Genomic_DNA"/>
</dbReference>
<dbReference type="OrthoDB" id="4393931at2"/>
<dbReference type="Proteomes" id="UP000199318">
    <property type="component" value="Unassembled WGS sequence"/>
</dbReference>
<keyword evidence="2" id="KW-1185">Reference proteome</keyword>
<accession>A0A1H9WH63</accession>
<protein>
    <submittedName>
        <fullName evidence="1">Uncharacterized protein</fullName>
    </submittedName>
</protein>
<sequence length="380" mass="43302">MYQIVTEFPHPILYEQDGPFLSLYQPTHRYSPDNQQDPIVFKKLLGELKSALSANYPNIDSEKLMKPLYDLQKDKHFWNNTLDGLAILLSPQQCAVYRLPRPVNERSYAGDRLHIHPLIRVFQSADQYQLLGINRDTFHIFQGNRYGLNKLEVNSGDPQTREEVLGDQRTERYLARAAPGSAGGTTQMFGHGSKKDEEDKDTEKFFRYVDQYVYETFSKPSQVPLIFTGLKQHHGVFKKISNNPFLLEDTIAADPDSVDEEALRKKAWHVLEPMYLEKTKKLTDAYHQAKAKGKATDSVYEIGEAVIQNRVQTMLVDDQSYVPGKLDETTGEVTLISNPPPAHNDVHGELAEIVYKQRVEVVVLPSERMPTDKGIAAVLR</sequence>